<protein>
    <submittedName>
        <fullName evidence="3">Pimeloyl-ACP methyl ester carboxylesterase</fullName>
    </submittedName>
</protein>
<dbReference type="PANTHER" id="PTHR43798">
    <property type="entry name" value="MONOACYLGLYCEROL LIPASE"/>
    <property type="match status" value="1"/>
</dbReference>
<dbReference type="InterPro" id="IPR029058">
    <property type="entry name" value="AB_hydrolase_fold"/>
</dbReference>
<evidence type="ECO:0000313" key="4">
    <source>
        <dbReference type="Proteomes" id="UP000182836"/>
    </source>
</evidence>
<feature type="domain" description="AB hydrolase-1" evidence="2">
    <location>
        <begin position="21"/>
        <end position="130"/>
    </location>
</feature>
<evidence type="ECO:0000313" key="3">
    <source>
        <dbReference type="EMBL" id="SDI30978.1"/>
    </source>
</evidence>
<gene>
    <name evidence="3" type="ORF">SAMN04487909_10327</name>
</gene>
<dbReference type="SUPFAM" id="SSF53474">
    <property type="entry name" value="alpha/beta-Hydrolases"/>
    <property type="match status" value="1"/>
</dbReference>
<dbReference type="InterPro" id="IPR000073">
    <property type="entry name" value="AB_hydrolase_1"/>
</dbReference>
<dbReference type="OrthoDB" id="9805423at2"/>
<dbReference type="GO" id="GO:0016787">
    <property type="term" value="F:hydrolase activity"/>
    <property type="evidence" value="ECO:0007669"/>
    <property type="project" value="UniProtKB-KW"/>
</dbReference>
<organism evidence="3 4">
    <name type="scientific">Aneurinibacillus migulanus</name>
    <name type="common">Bacillus migulanus</name>
    <dbReference type="NCBI Taxonomy" id="47500"/>
    <lineage>
        <taxon>Bacteria</taxon>
        <taxon>Bacillati</taxon>
        <taxon>Bacillota</taxon>
        <taxon>Bacilli</taxon>
        <taxon>Bacillales</taxon>
        <taxon>Paenibacillaceae</taxon>
        <taxon>Aneurinibacillus group</taxon>
        <taxon>Aneurinibacillus</taxon>
    </lineage>
</organism>
<dbReference type="GO" id="GO:0016020">
    <property type="term" value="C:membrane"/>
    <property type="evidence" value="ECO:0007669"/>
    <property type="project" value="TreeGrafter"/>
</dbReference>
<dbReference type="Gene3D" id="3.40.50.1820">
    <property type="entry name" value="alpha/beta hydrolase"/>
    <property type="match status" value="1"/>
</dbReference>
<evidence type="ECO:0000259" key="2">
    <source>
        <dbReference type="Pfam" id="PF00561"/>
    </source>
</evidence>
<dbReference type="AlphaFoldDB" id="A0A0K2WMJ4"/>
<dbReference type="PANTHER" id="PTHR43798:SF31">
    <property type="entry name" value="AB HYDROLASE SUPERFAMILY PROTEIN YCLE"/>
    <property type="match status" value="1"/>
</dbReference>
<dbReference type="EMBL" id="FNED01000003">
    <property type="protein sequence ID" value="SDI30978.1"/>
    <property type="molecule type" value="Genomic_DNA"/>
</dbReference>
<dbReference type="Pfam" id="PF00561">
    <property type="entry name" value="Abhydrolase_1"/>
    <property type="match status" value="1"/>
</dbReference>
<sequence>MPHLNIQNTPLYYEEQGRGFPLVFIHGMGLSHVSWHGQIKHFSKNFRVITYDMRGHGRSGVSLAQKPADYLVTLSRDLKQLLDFLKIKKAHFIAYSTGTLVLLQFLREYREICERAVLTGAFPRLSNPYMYAKIGMSYALTLMNASGYEARGVALSNGSTEQEIGLFMNEARKVRRSEALLLLRSLFSCDLTKFLHELNVPILLLYGGNERYMMKYRHILLTSLPRAEVCLVPKTSHACPTKASYTFNMLVEDFLTAR</sequence>
<dbReference type="InterPro" id="IPR050266">
    <property type="entry name" value="AB_hydrolase_sf"/>
</dbReference>
<dbReference type="GeneID" id="42305337"/>
<keyword evidence="1" id="KW-0378">Hydrolase</keyword>
<name>A0A0K2WMJ4_ANEMI</name>
<dbReference type="Proteomes" id="UP000182836">
    <property type="component" value="Unassembled WGS sequence"/>
</dbReference>
<dbReference type="RefSeq" id="WP_052520830.1">
    <property type="nucleotide sequence ID" value="NZ_BJOA01000029.1"/>
</dbReference>
<evidence type="ECO:0000256" key="1">
    <source>
        <dbReference type="ARBA" id="ARBA00022801"/>
    </source>
</evidence>
<accession>A0A0K2WMJ4</accession>
<reference evidence="3 4" key="1">
    <citation type="submission" date="2016-10" db="EMBL/GenBank/DDBJ databases">
        <authorList>
            <person name="de Groot N.N."/>
        </authorList>
    </citation>
    <scope>NUCLEOTIDE SEQUENCE [LARGE SCALE GENOMIC DNA]</scope>
    <source>
        <strain evidence="3 4">DSM 2895</strain>
    </source>
</reference>
<proteinExistence type="predicted"/>